<dbReference type="PANTHER" id="PTHR14091">
    <property type="entry name" value="PERIODIC TRYPTOPHAN PROTEIN 1"/>
    <property type="match status" value="1"/>
</dbReference>
<evidence type="ECO:0000313" key="7">
    <source>
        <dbReference type="Proteomes" id="UP000000689"/>
    </source>
</evidence>
<dbReference type="RefSeq" id="XP_003670504.1">
    <property type="nucleotide sequence ID" value="XM_003670456.1"/>
</dbReference>
<dbReference type="SUPFAM" id="SSF50978">
    <property type="entry name" value="WD40 repeat-like"/>
    <property type="match status" value="1"/>
</dbReference>
<dbReference type="PANTHER" id="PTHR14091:SF0">
    <property type="entry name" value="PERIODIC TRYPTOPHAN PROTEIN 1 HOMOLOG"/>
    <property type="match status" value="1"/>
</dbReference>
<feature type="region of interest" description="Disordered" evidence="5">
    <location>
        <begin position="536"/>
        <end position="581"/>
    </location>
</feature>
<dbReference type="OMA" id="CFVPRGV"/>
<dbReference type="KEGG" id="ndi:NDAI_0E04440"/>
<keyword evidence="3" id="KW-0677">Repeat</keyword>
<sequence>MISSTNWVPRGFTSEFPEKYELDDAELARIENLANLNLDDVKAELEGEAAAASAEEDDLAIESKHDANVLKNQLEVDDDMKEYDLENHDNDEQAQNGEGEDVTMFPGLSNDSDVKFHEGEDGQDPYISLPTQEDTVEEKQELQVYPTDNLILATRTEDDISYLDVYVYDDGAGFHSNEIPVEQGDELDADVAKGMVRDSALYVHHDLMLPAFPLCVEWINYRPNSGSNENDIANFAAIGTFDPQIEIWNLDCIDKAFPDMILGEPLENSLAGLKKNKKKPKKQEHITTHHTDAILSLSHNKQFRAVLASTSADHTVKLWDLNNGQTARSLASVHSGKNVSASEWHPTNGSILLTGGYDSRVALSDVRISNEKEMSKYWSVMSGEEIECTTFANENIILCGTDSGNIYSFDIRNNENSKPVWTLKAHDAGISTLSTNSFIPGLMSTGAMGEKAVKLWKFPLGDGVNNNAGKGPGMVLSRDFDVGNVLTTSFSPDIEVAGTMVVGGVNKGLKLWDVFSNRTVRKSFAKELKDVQARARDEAKNVGRSSRIARKYTQNDNPETVMTVDDLGEDEEEGGEGELSE</sequence>
<dbReference type="InterPro" id="IPR036322">
    <property type="entry name" value="WD40_repeat_dom_sf"/>
</dbReference>
<name>G0WBZ1_NAUDC</name>
<proteinExistence type="predicted"/>
<dbReference type="eggNOG" id="KOG0270">
    <property type="taxonomic scope" value="Eukaryota"/>
</dbReference>
<dbReference type="GO" id="GO:0005634">
    <property type="term" value="C:nucleus"/>
    <property type="evidence" value="ECO:0007669"/>
    <property type="project" value="TreeGrafter"/>
</dbReference>
<accession>G0WBZ1</accession>
<dbReference type="InterPro" id="IPR015943">
    <property type="entry name" value="WD40/YVTN_repeat-like_dom_sf"/>
</dbReference>
<feature type="repeat" description="WD" evidence="4">
    <location>
        <begin position="287"/>
        <end position="329"/>
    </location>
</feature>
<dbReference type="PROSITE" id="PS00678">
    <property type="entry name" value="WD_REPEATS_1"/>
    <property type="match status" value="1"/>
</dbReference>
<dbReference type="InterPro" id="IPR001680">
    <property type="entry name" value="WD40_rpt"/>
</dbReference>
<evidence type="ECO:0000313" key="6">
    <source>
        <dbReference type="EMBL" id="CCD25261.1"/>
    </source>
</evidence>
<organism evidence="6 7">
    <name type="scientific">Naumovozyma dairenensis (strain ATCC 10597 / BCRC 20456 / CBS 421 / NBRC 0211 / NRRL Y-12639)</name>
    <name type="common">Saccharomyces dairenensis</name>
    <dbReference type="NCBI Taxonomy" id="1071378"/>
    <lineage>
        <taxon>Eukaryota</taxon>
        <taxon>Fungi</taxon>
        <taxon>Dikarya</taxon>
        <taxon>Ascomycota</taxon>
        <taxon>Saccharomycotina</taxon>
        <taxon>Saccharomycetes</taxon>
        <taxon>Saccharomycetales</taxon>
        <taxon>Saccharomycetaceae</taxon>
        <taxon>Naumovozyma</taxon>
    </lineage>
</organism>
<dbReference type="STRING" id="1071378.G0WBZ1"/>
<evidence type="ECO:0000256" key="2">
    <source>
        <dbReference type="ARBA" id="ARBA00022574"/>
    </source>
</evidence>
<dbReference type="GeneID" id="11499010"/>
<evidence type="ECO:0000256" key="3">
    <source>
        <dbReference type="ARBA" id="ARBA00022737"/>
    </source>
</evidence>
<evidence type="ECO:0000256" key="4">
    <source>
        <dbReference type="PROSITE-ProRule" id="PRU00221"/>
    </source>
</evidence>
<dbReference type="EMBL" id="HE580271">
    <property type="protein sequence ID" value="CCD25261.1"/>
    <property type="molecule type" value="Genomic_DNA"/>
</dbReference>
<feature type="compositionally biased region" description="Acidic residues" evidence="5">
    <location>
        <begin position="566"/>
        <end position="581"/>
    </location>
</feature>
<gene>
    <name evidence="6" type="primary">NDAI0E04440</name>
    <name evidence="6" type="ordered locus">NDAI_0E04440</name>
</gene>
<keyword evidence="1" id="KW-0597">Phosphoprotein</keyword>
<dbReference type="Gene3D" id="2.130.10.10">
    <property type="entry name" value="YVTN repeat-like/Quinoprotein amine dehydrogenase"/>
    <property type="match status" value="2"/>
</dbReference>
<keyword evidence="7" id="KW-1185">Reference proteome</keyword>
<dbReference type="InterPro" id="IPR019775">
    <property type="entry name" value="WD40_repeat_CS"/>
</dbReference>
<dbReference type="InterPro" id="IPR044285">
    <property type="entry name" value="PWP1"/>
</dbReference>
<dbReference type="Proteomes" id="UP000000689">
    <property type="component" value="Chromosome 5"/>
</dbReference>
<dbReference type="GO" id="GO:0006364">
    <property type="term" value="P:rRNA processing"/>
    <property type="evidence" value="ECO:0007669"/>
    <property type="project" value="EnsemblFungi"/>
</dbReference>
<dbReference type="PROSITE" id="PS50082">
    <property type="entry name" value="WD_REPEATS_2"/>
    <property type="match status" value="1"/>
</dbReference>
<dbReference type="AlphaFoldDB" id="G0WBZ1"/>
<evidence type="ECO:0000256" key="5">
    <source>
        <dbReference type="SAM" id="MobiDB-lite"/>
    </source>
</evidence>
<protein>
    <submittedName>
        <fullName evidence="6">Uncharacterized protein</fullName>
    </submittedName>
</protein>
<keyword evidence="2 4" id="KW-0853">WD repeat</keyword>
<dbReference type="Pfam" id="PF00400">
    <property type="entry name" value="WD40"/>
    <property type="match status" value="1"/>
</dbReference>
<dbReference type="PROSITE" id="PS50294">
    <property type="entry name" value="WD_REPEATS_REGION"/>
    <property type="match status" value="1"/>
</dbReference>
<evidence type="ECO:0000256" key="1">
    <source>
        <dbReference type="ARBA" id="ARBA00022553"/>
    </source>
</evidence>
<dbReference type="HOGENOM" id="CLU_023867_0_1_1"/>
<dbReference type="OrthoDB" id="270624at2759"/>
<dbReference type="SMART" id="SM00320">
    <property type="entry name" value="WD40"/>
    <property type="match status" value="4"/>
</dbReference>
<reference evidence="6 7" key="1">
    <citation type="journal article" date="2011" name="Proc. Natl. Acad. Sci. U.S.A.">
        <title>Evolutionary erosion of yeast sex chromosomes by mating-type switching accidents.</title>
        <authorList>
            <person name="Gordon J.L."/>
            <person name="Armisen D."/>
            <person name="Proux-Wera E."/>
            <person name="Oheigeartaigh S.S."/>
            <person name="Byrne K.P."/>
            <person name="Wolfe K.H."/>
        </authorList>
    </citation>
    <scope>NUCLEOTIDE SEQUENCE [LARGE SCALE GENOMIC DNA]</scope>
    <source>
        <strain evidence="7">ATCC 10597 / BCRC 20456 / CBS 421 / NBRC 0211 / NRRL Y-12639</strain>
    </source>
</reference>